<reference evidence="2 3" key="2">
    <citation type="submission" date="2020-03" db="EMBL/GenBank/DDBJ databases">
        <authorList>
            <person name="Ichikawa N."/>
            <person name="Kimura A."/>
            <person name="Kitahashi Y."/>
            <person name="Uohara A."/>
        </authorList>
    </citation>
    <scope>NUCLEOTIDE SEQUENCE [LARGE SCALE GENOMIC DNA]</scope>
    <source>
        <strain evidence="2 3">NBRC 105367</strain>
    </source>
</reference>
<feature type="domain" description="N-acetyltransferase" evidence="1">
    <location>
        <begin position="140"/>
        <end position="302"/>
    </location>
</feature>
<dbReference type="EMBL" id="AP022871">
    <property type="protein sequence ID" value="BCB90392.1"/>
    <property type="molecule type" value="Genomic_DNA"/>
</dbReference>
<proteinExistence type="predicted"/>
<dbReference type="InterPro" id="IPR016181">
    <property type="entry name" value="Acyl_CoA_acyltransferase"/>
</dbReference>
<name>A0A6F8YWB8_9ACTN</name>
<evidence type="ECO:0000313" key="3">
    <source>
        <dbReference type="Proteomes" id="UP000503011"/>
    </source>
</evidence>
<dbReference type="Pfam" id="PF00583">
    <property type="entry name" value="Acetyltransf_1"/>
    <property type="match status" value="1"/>
</dbReference>
<keyword evidence="3" id="KW-1185">Reference proteome</keyword>
<evidence type="ECO:0000259" key="1">
    <source>
        <dbReference type="PROSITE" id="PS51186"/>
    </source>
</evidence>
<organism evidence="2 3">
    <name type="scientific">Phytohabitans suffuscus</name>
    <dbReference type="NCBI Taxonomy" id="624315"/>
    <lineage>
        <taxon>Bacteria</taxon>
        <taxon>Bacillati</taxon>
        <taxon>Actinomycetota</taxon>
        <taxon>Actinomycetes</taxon>
        <taxon>Micromonosporales</taxon>
        <taxon>Micromonosporaceae</taxon>
    </lineage>
</organism>
<gene>
    <name evidence="2" type="ORF">Psuf_077050</name>
</gene>
<dbReference type="KEGG" id="psuu:Psuf_077050"/>
<sequence length="302" mass="32518">MVHDRGTLVRGSKLFDARLIDACEINATSALRYFALASGGEVRDEQRFLLAANSHPYCGTFHNGATRTDRGLDPEVLLDQARDFFGARQRDFVLWLSKDTDVDLEKAARKRGMLLRKPADGAPGMCVTTPLPAVSPPPEVRLVPVTSADQTETFARVVADAYSVREEPAGQSAVPAADGAVSGAAQPPEAVFALFRDPDALVDPRVFALLAYRRGEPAAGAMLFRSGDVAGLYWVSTVPGARRRGLADLVTRAVTNEGFARGARVVVLQASPMGAPLYRRMGFVEVTRHRRYVSAAAPTAGH</sequence>
<dbReference type="SUPFAM" id="SSF55729">
    <property type="entry name" value="Acyl-CoA N-acyltransferases (Nat)"/>
    <property type="match status" value="1"/>
</dbReference>
<dbReference type="PROSITE" id="PS51186">
    <property type="entry name" value="GNAT"/>
    <property type="match status" value="1"/>
</dbReference>
<dbReference type="Gene3D" id="3.40.630.30">
    <property type="match status" value="1"/>
</dbReference>
<dbReference type="Proteomes" id="UP000503011">
    <property type="component" value="Chromosome"/>
</dbReference>
<reference evidence="2 3" key="1">
    <citation type="submission" date="2020-03" db="EMBL/GenBank/DDBJ databases">
        <title>Whole genome shotgun sequence of Phytohabitans suffuscus NBRC 105367.</title>
        <authorList>
            <person name="Komaki H."/>
            <person name="Tamura T."/>
        </authorList>
    </citation>
    <scope>NUCLEOTIDE SEQUENCE [LARGE SCALE GENOMIC DNA]</scope>
    <source>
        <strain evidence="2 3">NBRC 105367</strain>
    </source>
</reference>
<dbReference type="CDD" id="cd04301">
    <property type="entry name" value="NAT_SF"/>
    <property type="match status" value="1"/>
</dbReference>
<dbReference type="AlphaFoldDB" id="A0A6F8YWB8"/>
<protein>
    <recommendedName>
        <fullName evidence="1">N-acetyltransferase domain-containing protein</fullName>
    </recommendedName>
</protein>
<accession>A0A6F8YWB8</accession>
<dbReference type="InterPro" id="IPR000182">
    <property type="entry name" value="GNAT_dom"/>
</dbReference>
<evidence type="ECO:0000313" key="2">
    <source>
        <dbReference type="EMBL" id="BCB90392.1"/>
    </source>
</evidence>
<dbReference type="GO" id="GO:0016747">
    <property type="term" value="F:acyltransferase activity, transferring groups other than amino-acyl groups"/>
    <property type="evidence" value="ECO:0007669"/>
    <property type="project" value="InterPro"/>
</dbReference>